<keyword evidence="4" id="KW-1185">Reference proteome</keyword>
<evidence type="ECO:0000313" key="4">
    <source>
        <dbReference type="Proteomes" id="UP000215914"/>
    </source>
</evidence>
<reference evidence="2" key="3">
    <citation type="submission" date="2020-06" db="EMBL/GenBank/DDBJ databases">
        <title>Helianthus annuus Genome sequencing and assembly Release 2.</title>
        <authorList>
            <person name="Gouzy J."/>
            <person name="Langlade N."/>
            <person name="Munos S."/>
        </authorList>
    </citation>
    <scope>NUCLEOTIDE SEQUENCE</scope>
    <source>
        <tissue evidence="2">Leaves</tissue>
    </source>
</reference>
<sequence length="69" mass="7669">MAIQPSNKRKQSVCPSSGAGQWTKKQKVVVQQPLPTLNKRSCPKHLYNAMMTLSTRQKEVVENIGLGAF</sequence>
<evidence type="ECO:0000313" key="2">
    <source>
        <dbReference type="EMBL" id="KAF5761511.1"/>
    </source>
</evidence>
<protein>
    <submittedName>
        <fullName evidence="3">Uncharacterized protein</fullName>
    </submittedName>
</protein>
<dbReference type="AlphaFoldDB" id="A0A251S1V7"/>
<gene>
    <name evidence="3" type="ORF">HannXRQ_Chr16g0522871</name>
    <name evidence="2" type="ORF">HanXRQr2_Chr16g0765931</name>
</gene>
<name>A0A251S1V7_HELAN</name>
<dbReference type="Proteomes" id="UP000215914">
    <property type="component" value="Chromosome 16"/>
</dbReference>
<reference evidence="3" key="2">
    <citation type="submission" date="2017-02" db="EMBL/GenBank/DDBJ databases">
        <title>Sunflower complete genome.</title>
        <authorList>
            <person name="Langlade N."/>
            <person name="Munos S."/>
        </authorList>
    </citation>
    <scope>NUCLEOTIDE SEQUENCE [LARGE SCALE GENOMIC DNA]</scope>
    <source>
        <tissue evidence="3">Leaves</tissue>
    </source>
</reference>
<evidence type="ECO:0000313" key="3">
    <source>
        <dbReference type="EMBL" id="OTF92529.1"/>
    </source>
</evidence>
<evidence type="ECO:0000256" key="1">
    <source>
        <dbReference type="SAM" id="MobiDB-lite"/>
    </source>
</evidence>
<reference evidence="2 4" key="1">
    <citation type="journal article" date="2017" name="Nature">
        <title>The sunflower genome provides insights into oil metabolism, flowering and Asterid evolution.</title>
        <authorList>
            <person name="Badouin H."/>
            <person name="Gouzy J."/>
            <person name="Grassa C.J."/>
            <person name="Murat F."/>
            <person name="Staton S.E."/>
            <person name="Cottret L."/>
            <person name="Lelandais-Briere C."/>
            <person name="Owens G.L."/>
            <person name="Carrere S."/>
            <person name="Mayjonade B."/>
            <person name="Legrand L."/>
            <person name="Gill N."/>
            <person name="Kane N.C."/>
            <person name="Bowers J.E."/>
            <person name="Hubner S."/>
            <person name="Bellec A."/>
            <person name="Berard A."/>
            <person name="Berges H."/>
            <person name="Blanchet N."/>
            <person name="Boniface M.C."/>
            <person name="Brunel D."/>
            <person name="Catrice O."/>
            <person name="Chaidir N."/>
            <person name="Claudel C."/>
            <person name="Donnadieu C."/>
            <person name="Faraut T."/>
            <person name="Fievet G."/>
            <person name="Helmstetter N."/>
            <person name="King M."/>
            <person name="Knapp S.J."/>
            <person name="Lai Z."/>
            <person name="Le Paslier M.C."/>
            <person name="Lippi Y."/>
            <person name="Lorenzon L."/>
            <person name="Mandel J.R."/>
            <person name="Marage G."/>
            <person name="Marchand G."/>
            <person name="Marquand E."/>
            <person name="Bret-Mestries E."/>
            <person name="Morien E."/>
            <person name="Nambeesan S."/>
            <person name="Nguyen T."/>
            <person name="Pegot-Espagnet P."/>
            <person name="Pouilly N."/>
            <person name="Raftis F."/>
            <person name="Sallet E."/>
            <person name="Schiex T."/>
            <person name="Thomas J."/>
            <person name="Vandecasteele C."/>
            <person name="Vares D."/>
            <person name="Vear F."/>
            <person name="Vautrin S."/>
            <person name="Crespi M."/>
            <person name="Mangin B."/>
            <person name="Burke J.M."/>
            <person name="Salse J."/>
            <person name="Munos S."/>
            <person name="Vincourt P."/>
            <person name="Rieseberg L.H."/>
            <person name="Langlade N.B."/>
        </authorList>
    </citation>
    <scope>NUCLEOTIDE SEQUENCE [LARGE SCALE GENOMIC DNA]</scope>
    <source>
        <strain evidence="4">cv. SF193</strain>
        <tissue evidence="2">Leaves</tissue>
    </source>
</reference>
<organism evidence="3 4">
    <name type="scientific">Helianthus annuus</name>
    <name type="common">Common sunflower</name>
    <dbReference type="NCBI Taxonomy" id="4232"/>
    <lineage>
        <taxon>Eukaryota</taxon>
        <taxon>Viridiplantae</taxon>
        <taxon>Streptophyta</taxon>
        <taxon>Embryophyta</taxon>
        <taxon>Tracheophyta</taxon>
        <taxon>Spermatophyta</taxon>
        <taxon>Magnoliopsida</taxon>
        <taxon>eudicotyledons</taxon>
        <taxon>Gunneridae</taxon>
        <taxon>Pentapetalae</taxon>
        <taxon>asterids</taxon>
        <taxon>campanulids</taxon>
        <taxon>Asterales</taxon>
        <taxon>Asteraceae</taxon>
        <taxon>Asteroideae</taxon>
        <taxon>Heliantheae alliance</taxon>
        <taxon>Heliantheae</taxon>
        <taxon>Helianthus</taxon>
    </lineage>
</organism>
<dbReference type="EMBL" id="CM007905">
    <property type="protein sequence ID" value="OTF92529.1"/>
    <property type="molecule type" value="Genomic_DNA"/>
</dbReference>
<accession>A0A251S1V7</accession>
<dbReference type="InParanoid" id="A0A251S1V7"/>
<dbReference type="Gramene" id="mRNA:HanXRQr2_Chr16g0765931">
    <property type="protein sequence ID" value="CDS:HanXRQr2_Chr16g0765931.1"/>
    <property type="gene ID" value="HanXRQr2_Chr16g0765931"/>
</dbReference>
<feature type="region of interest" description="Disordered" evidence="1">
    <location>
        <begin position="1"/>
        <end position="27"/>
    </location>
</feature>
<dbReference type="EMBL" id="MNCJ02000331">
    <property type="protein sequence ID" value="KAF5761511.1"/>
    <property type="molecule type" value="Genomic_DNA"/>
</dbReference>
<proteinExistence type="predicted"/>